<dbReference type="InterPro" id="IPR045683">
    <property type="entry name" value="DUF6192"/>
</dbReference>
<protein>
    <submittedName>
        <fullName evidence="2">DUF6192 family protein</fullName>
    </submittedName>
</protein>
<feature type="compositionally biased region" description="Basic and acidic residues" evidence="1">
    <location>
        <begin position="181"/>
        <end position="190"/>
    </location>
</feature>
<gene>
    <name evidence="2" type="ORF">AB5J55_43725</name>
</gene>
<organism evidence="2">
    <name type="scientific">Streptomyces sp. R11</name>
    <dbReference type="NCBI Taxonomy" id="3238625"/>
    <lineage>
        <taxon>Bacteria</taxon>
        <taxon>Bacillati</taxon>
        <taxon>Actinomycetota</taxon>
        <taxon>Actinomycetes</taxon>
        <taxon>Kitasatosporales</taxon>
        <taxon>Streptomycetaceae</taxon>
        <taxon>Streptomyces</taxon>
    </lineage>
</organism>
<feature type="compositionally biased region" description="Basic residues" evidence="1">
    <location>
        <begin position="248"/>
        <end position="258"/>
    </location>
</feature>
<proteinExistence type="predicted"/>
<dbReference type="RefSeq" id="WP_369275918.1">
    <property type="nucleotide sequence ID" value="NZ_CP163432.1"/>
</dbReference>
<feature type="region of interest" description="Disordered" evidence="1">
    <location>
        <begin position="94"/>
        <end position="120"/>
    </location>
</feature>
<dbReference type="Pfam" id="PF19691">
    <property type="entry name" value="DUF6192"/>
    <property type="match status" value="1"/>
</dbReference>
<dbReference type="EMBL" id="CP163432">
    <property type="protein sequence ID" value="XDQ15994.1"/>
    <property type="molecule type" value="Genomic_DNA"/>
</dbReference>
<sequence>MRDVLGGRGRLSRLDSVVLSSLPQMGCTKRRNVTAPGVRPHHPEVLGLLRTPAVHSSVDGGYEVTGCQGELAAGQAPRPGPRGWVVRMPEMAARPGTLRRSGQARTGLGRHHEPASSEDRRCRLGDRADALARGCESGREGRPVHGQRCHPVVWPRTMGLSYSTVRDYRLEGASRWPKERRRTDVSRDPGDPGQDPDPAERSEAVNDLPPNPRGGPTRWTHDRHKRLVGWKVDSPGEDPGESGGHPRPGQRRHGSPRP</sequence>
<evidence type="ECO:0000313" key="2">
    <source>
        <dbReference type="EMBL" id="XDQ15994.1"/>
    </source>
</evidence>
<accession>A0AB39NFW4</accession>
<reference evidence="2" key="1">
    <citation type="submission" date="2024-07" db="EMBL/GenBank/DDBJ databases">
        <authorList>
            <person name="Yu S.T."/>
        </authorList>
    </citation>
    <scope>NUCLEOTIDE SEQUENCE</scope>
    <source>
        <strain evidence="2">R11</strain>
    </source>
</reference>
<dbReference type="AlphaFoldDB" id="A0AB39NFW4"/>
<feature type="compositionally biased region" description="Basic and acidic residues" evidence="1">
    <location>
        <begin position="110"/>
        <end position="120"/>
    </location>
</feature>
<evidence type="ECO:0000256" key="1">
    <source>
        <dbReference type="SAM" id="MobiDB-lite"/>
    </source>
</evidence>
<feature type="region of interest" description="Disordered" evidence="1">
    <location>
        <begin position="175"/>
        <end position="258"/>
    </location>
</feature>
<name>A0AB39NFW4_9ACTN</name>